<dbReference type="Proteomes" id="UP000492821">
    <property type="component" value="Unassembled WGS sequence"/>
</dbReference>
<reference evidence="3" key="1">
    <citation type="journal article" date="2013" name="Genetics">
        <title>The draft genome and transcriptome of Panagrellus redivivus are shaped by the harsh demands of a free-living lifestyle.</title>
        <authorList>
            <person name="Srinivasan J."/>
            <person name="Dillman A.R."/>
            <person name="Macchietto M.G."/>
            <person name="Heikkinen L."/>
            <person name="Lakso M."/>
            <person name="Fracchia K.M."/>
            <person name="Antoshechkin I."/>
            <person name="Mortazavi A."/>
            <person name="Wong G."/>
            <person name="Sternberg P.W."/>
        </authorList>
    </citation>
    <scope>NUCLEOTIDE SEQUENCE [LARGE SCALE GENOMIC DNA]</scope>
    <source>
        <strain evidence="3">MT8872</strain>
    </source>
</reference>
<name>A0A7E4W207_PANRE</name>
<feature type="signal peptide" evidence="2">
    <location>
        <begin position="1"/>
        <end position="19"/>
    </location>
</feature>
<reference evidence="4" key="2">
    <citation type="submission" date="2020-10" db="UniProtKB">
        <authorList>
            <consortium name="WormBaseParasite"/>
        </authorList>
    </citation>
    <scope>IDENTIFICATION</scope>
</reference>
<feature type="region of interest" description="Disordered" evidence="1">
    <location>
        <begin position="55"/>
        <end position="99"/>
    </location>
</feature>
<evidence type="ECO:0000313" key="4">
    <source>
        <dbReference type="WBParaSite" id="Pan_g6345.t1"/>
    </source>
</evidence>
<accession>A0A7E4W207</accession>
<evidence type="ECO:0000256" key="2">
    <source>
        <dbReference type="SAM" id="SignalP"/>
    </source>
</evidence>
<feature type="chain" id="PRO_5028936408" evidence="2">
    <location>
        <begin position="20"/>
        <end position="216"/>
    </location>
</feature>
<keyword evidence="2" id="KW-0732">Signal</keyword>
<feature type="compositionally biased region" description="Acidic residues" evidence="1">
    <location>
        <begin position="201"/>
        <end position="216"/>
    </location>
</feature>
<dbReference type="WBParaSite" id="Pan_g6345.t1">
    <property type="protein sequence ID" value="Pan_g6345.t1"/>
    <property type="gene ID" value="Pan_g6345"/>
</dbReference>
<organism evidence="3 4">
    <name type="scientific">Panagrellus redivivus</name>
    <name type="common">Microworm</name>
    <dbReference type="NCBI Taxonomy" id="6233"/>
    <lineage>
        <taxon>Eukaryota</taxon>
        <taxon>Metazoa</taxon>
        <taxon>Ecdysozoa</taxon>
        <taxon>Nematoda</taxon>
        <taxon>Chromadorea</taxon>
        <taxon>Rhabditida</taxon>
        <taxon>Tylenchina</taxon>
        <taxon>Panagrolaimomorpha</taxon>
        <taxon>Panagrolaimoidea</taxon>
        <taxon>Panagrolaimidae</taxon>
        <taxon>Panagrellus</taxon>
    </lineage>
</organism>
<dbReference type="AlphaFoldDB" id="A0A7E4W207"/>
<evidence type="ECO:0000313" key="3">
    <source>
        <dbReference type="Proteomes" id="UP000492821"/>
    </source>
</evidence>
<evidence type="ECO:0000256" key="1">
    <source>
        <dbReference type="SAM" id="MobiDB-lite"/>
    </source>
</evidence>
<feature type="compositionally biased region" description="Low complexity" evidence="1">
    <location>
        <begin position="55"/>
        <end position="66"/>
    </location>
</feature>
<feature type="region of interest" description="Disordered" evidence="1">
    <location>
        <begin position="188"/>
        <end position="216"/>
    </location>
</feature>
<protein>
    <submittedName>
        <fullName evidence="4">Stigma-specific STIG1-like protein 1</fullName>
    </submittedName>
</protein>
<feature type="compositionally biased region" description="Basic residues" evidence="1">
    <location>
        <begin position="86"/>
        <end position="99"/>
    </location>
</feature>
<keyword evidence="3" id="KW-1185">Reference proteome</keyword>
<sequence length="216" mass="23823">MKMLYVLIIVWVAVIAVFAIENETITSSAVVSVESQNSTMPSIVPIVSTLSSVVSTESQNSTSSSSEEVDADDDDDDDGYEERRIGGKRKTRRPTKRTRHPIIRTTTKRPKKCKQSILSHLTKSCRKGCLIKCARKSASRGRCEICKDKCCEATCHGFECIPFNQINEALNIGLLIIDKFTPKVVTSTQGGGYTEAPPADYELEATEEPGEIETEK</sequence>
<proteinExistence type="predicted"/>
<feature type="compositionally biased region" description="Acidic residues" evidence="1">
    <location>
        <begin position="67"/>
        <end position="80"/>
    </location>
</feature>